<dbReference type="STRING" id="247279.NIES1031_19460"/>
<dbReference type="GO" id="GO:0005886">
    <property type="term" value="C:plasma membrane"/>
    <property type="evidence" value="ECO:0007669"/>
    <property type="project" value="UniProtKB-SubCell"/>
</dbReference>
<feature type="transmembrane region" description="Helical" evidence="7">
    <location>
        <begin position="141"/>
        <end position="162"/>
    </location>
</feature>
<keyword evidence="9" id="KW-1185">Reference proteome</keyword>
<feature type="transmembrane region" description="Helical" evidence="7">
    <location>
        <begin position="437"/>
        <end position="463"/>
    </location>
</feature>
<feature type="transmembrane region" description="Helical" evidence="7">
    <location>
        <begin position="354"/>
        <end position="370"/>
    </location>
</feature>
<evidence type="ECO:0000256" key="3">
    <source>
        <dbReference type="ARBA" id="ARBA00022475"/>
    </source>
</evidence>
<feature type="transmembrane region" description="Helical" evidence="7">
    <location>
        <begin position="409"/>
        <end position="431"/>
    </location>
</feature>
<evidence type="ECO:0000256" key="4">
    <source>
        <dbReference type="ARBA" id="ARBA00022692"/>
    </source>
</evidence>
<dbReference type="AlphaFoldDB" id="A0A1U7HGN4"/>
<comment type="subcellular location">
    <subcellularLocation>
        <location evidence="1">Cell membrane</location>
        <topology evidence="1">Multi-pass membrane protein</topology>
    </subcellularLocation>
</comment>
<feature type="transmembrane region" description="Helical" evidence="7">
    <location>
        <begin position="77"/>
        <end position="97"/>
    </location>
</feature>
<proteinExistence type="inferred from homology"/>
<dbReference type="CDD" id="cd13127">
    <property type="entry name" value="MATE_tuaB_like"/>
    <property type="match status" value="1"/>
</dbReference>
<dbReference type="Proteomes" id="UP000185984">
    <property type="component" value="Unassembled WGS sequence"/>
</dbReference>
<evidence type="ECO:0000256" key="6">
    <source>
        <dbReference type="ARBA" id="ARBA00023136"/>
    </source>
</evidence>
<name>A0A1U7HGN4_9CHRO</name>
<evidence type="ECO:0000256" key="1">
    <source>
        <dbReference type="ARBA" id="ARBA00004651"/>
    </source>
</evidence>
<sequence>MTHSTLNGLFWVISGAGFQAILRLVVFIILARLLTPADFGIVNAASIVIGFSEIFSLLGVGPAIVQRPNLEDSHLRTGFTVSVFFGLLMASFLWLFSPSLANFFQMEELTLVIRVLVLVFPLHSISVIAESLLQRELQFRWLTSINLASFIVGYGIVGVSLALASFGIWALVGATLSQAATNSLILLIIKPHPKLPQFDRAAFDDLIHFGGGFTIARIFNYIATQGDYLVVGRWLGAEALGLYGRAYQLMVLPANLLGQALDKVLFPAMAKVQEEPKRLAIAYRRSITLIALIILPTSAALFALSPEIIHLLLGPAWTGAIIPFQILTIGMLFRTSYKVSDSLARAKGAVYKRAWIQGVYATLILAGAWLGHYWGISGVAIGVLIALSINFLLMAQLSLRLTFITWRDLFAAHIPASCFAVITYVSVWLIATFMRSLFIPNLAIISIAGTITLAFSLLLSLLIPQTFWGVDAIWLFNTIANTYKRFLQKHSSN</sequence>
<keyword evidence="4 7" id="KW-0812">Transmembrane</keyword>
<evidence type="ECO:0000256" key="5">
    <source>
        <dbReference type="ARBA" id="ARBA00022989"/>
    </source>
</evidence>
<reference evidence="8 9" key="1">
    <citation type="submission" date="2016-11" db="EMBL/GenBank/DDBJ databases">
        <title>Draft Genome Sequences of Nine Cyanobacterial Strains from Diverse Habitats.</title>
        <authorList>
            <person name="Zhu T."/>
            <person name="Hou S."/>
            <person name="Lu X."/>
            <person name="Hess W.R."/>
        </authorList>
    </citation>
    <scope>NUCLEOTIDE SEQUENCE [LARGE SCALE GENOMIC DNA]</scope>
    <source>
        <strain evidence="8 9">5.2 s.c.1</strain>
    </source>
</reference>
<organism evidence="8 9">
    <name type="scientific">Chroogloeocystis siderophila 5.2 s.c.1</name>
    <dbReference type="NCBI Taxonomy" id="247279"/>
    <lineage>
        <taxon>Bacteria</taxon>
        <taxon>Bacillati</taxon>
        <taxon>Cyanobacteriota</taxon>
        <taxon>Cyanophyceae</taxon>
        <taxon>Oscillatoriophycideae</taxon>
        <taxon>Chroococcales</taxon>
        <taxon>Chroococcaceae</taxon>
        <taxon>Chroogloeocystis</taxon>
    </lineage>
</organism>
<keyword evidence="6 7" id="KW-0472">Membrane</keyword>
<comment type="caution">
    <text evidence="8">The sequence shown here is derived from an EMBL/GenBank/DDBJ whole genome shotgun (WGS) entry which is preliminary data.</text>
</comment>
<feature type="transmembrane region" description="Helical" evidence="7">
    <location>
        <begin position="9"/>
        <end position="34"/>
    </location>
</feature>
<protein>
    <submittedName>
        <fullName evidence="8">Lipopolysaccharide biosynthesis protein</fullName>
    </submittedName>
</protein>
<dbReference type="EMBL" id="MRCC01000019">
    <property type="protein sequence ID" value="OKH22711.1"/>
    <property type="molecule type" value="Genomic_DNA"/>
</dbReference>
<dbReference type="Pfam" id="PF13440">
    <property type="entry name" value="Polysacc_synt_3"/>
    <property type="match status" value="1"/>
</dbReference>
<dbReference type="PANTHER" id="PTHR30250:SF10">
    <property type="entry name" value="LIPOPOLYSACCHARIDE BIOSYNTHESIS PROTEIN WZXC"/>
    <property type="match status" value="1"/>
</dbReference>
<feature type="transmembrane region" description="Helical" evidence="7">
    <location>
        <begin position="109"/>
        <end position="129"/>
    </location>
</feature>
<dbReference type="InterPro" id="IPR050833">
    <property type="entry name" value="Poly_Biosynth_Transport"/>
</dbReference>
<feature type="transmembrane region" description="Helical" evidence="7">
    <location>
        <begin position="287"/>
        <end position="305"/>
    </location>
</feature>
<dbReference type="PANTHER" id="PTHR30250">
    <property type="entry name" value="PST FAMILY PREDICTED COLANIC ACID TRANSPORTER"/>
    <property type="match status" value="1"/>
</dbReference>
<gene>
    <name evidence="8" type="ORF">NIES1031_19460</name>
</gene>
<accession>A0A1U7HGN4</accession>
<evidence type="ECO:0000313" key="9">
    <source>
        <dbReference type="Proteomes" id="UP000185984"/>
    </source>
</evidence>
<evidence type="ECO:0000256" key="7">
    <source>
        <dbReference type="SAM" id="Phobius"/>
    </source>
</evidence>
<keyword evidence="3" id="KW-1003">Cell membrane</keyword>
<feature type="transmembrane region" description="Helical" evidence="7">
    <location>
        <begin position="168"/>
        <end position="189"/>
    </location>
</feature>
<feature type="transmembrane region" description="Helical" evidence="7">
    <location>
        <begin position="40"/>
        <end position="65"/>
    </location>
</feature>
<evidence type="ECO:0000313" key="8">
    <source>
        <dbReference type="EMBL" id="OKH22711.1"/>
    </source>
</evidence>
<evidence type="ECO:0000256" key="2">
    <source>
        <dbReference type="ARBA" id="ARBA00007430"/>
    </source>
</evidence>
<comment type="similarity">
    <text evidence="2">Belongs to the polysaccharide synthase family.</text>
</comment>
<feature type="transmembrane region" description="Helical" evidence="7">
    <location>
        <begin position="376"/>
        <end position="397"/>
    </location>
</feature>
<feature type="transmembrane region" description="Helical" evidence="7">
    <location>
        <begin position="311"/>
        <end position="333"/>
    </location>
</feature>
<keyword evidence="5 7" id="KW-1133">Transmembrane helix</keyword>